<name>A0ABW3PU11_9BACL</name>
<keyword evidence="2" id="KW-1185">Reference proteome</keyword>
<gene>
    <name evidence="1" type="ORF">ACFQ3J_08120</name>
</gene>
<dbReference type="RefSeq" id="WP_251583633.1">
    <property type="nucleotide sequence ID" value="NZ_JBHTKX010000001.1"/>
</dbReference>
<proteinExistence type="predicted"/>
<evidence type="ECO:0000313" key="1">
    <source>
        <dbReference type="EMBL" id="MFD1128135.1"/>
    </source>
</evidence>
<organism evidence="1 2">
    <name type="scientific">Paenibacillus provencensis</name>
    <dbReference type="NCBI Taxonomy" id="441151"/>
    <lineage>
        <taxon>Bacteria</taxon>
        <taxon>Bacillati</taxon>
        <taxon>Bacillota</taxon>
        <taxon>Bacilli</taxon>
        <taxon>Bacillales</taxon>
        <taxon>Paenibacillaceae</taxon>
        <taxon>Paenibacillus</taxon>
    </lineage>
</organism>
<accession>A0ABW3PU11</accession>
<dbReference type="EMBL" id="JBHTKX010000001">
    <property type="protein sequence ID" value="MFD1128135.1"/>
    <property type="molecule type" value="Genomic_DNA"/>
</dbReference>
<protein>
    <submittedName>
        <fullName evidence="1">Uncharacterized protein</fullName>
    </submittedName>
</protein>
<evidence type="ECO:0000313" key="2">
    <source>
        <dbReference type="Proteomes" id="UP001597169"/>
    </source>
</evidence>
<comment type="caution">
    <text evidence="1">The sequence shown here is derived from an EMBL/GenBank/DDBJ whole genome shotgun (WGS) entry which is preliminary data.</text>
</comment>
<sequence length="111" mass="12200">MLVTTGPILNNAVNGLRPVHMVTVKIINKSLTQNASISIQGYVLDQVRTNYVAEFFNLDPNAVYTNTYQANVEGYEFEVSALDNDAIEISVWGKDASGQLVSAYRLVSSEL</sequence>
<dbReference type="Proteomes" id="UP001597169">
    <property type="component" value="Unassembled WGS sequence"/>
</dbReference>
<reference evidence="2" key="1">
    <citation type="journal article" date="2019" name="Int. J. Syst. Evol. Microbiol.">
        <title>The Global Catalogue of Microorganisms (GCM) 10K type strain sequencing project: providing services to taxonomists for standard genome sequencing and annotation.</title>
        <authorList>
            <consortium name="The Broad Institute Genomics Platform"/>
            <consortium name="The Broad Institute Genome Sequencing Center for Infectious Disease"/>
            <person name="Wu L."/>
            <person name="Ma J."/>
        </authorList>
    </citation>
    <scope>NUCLEOTIDE SEQUENCE [LARGE SCALE GENOMIC DNA]</scope>
    <source>
        <strain evidence="2">CCUG 53519</strain>
    </source>
</reference>